<gene>
    <name evidence="1" type="ORF">HMPREF9442_02679</name>
</gene>
<dbReference type="Proteomes" id="UP000005546">
    <property type="component" value="Unassembled WGS sequence"/>
</dbReference>
<reference evidence="1 2" key="1">
    <citation type="submission" date="2011-02" db="EMBL/GenBank/DDBJ databases">
        <authorList>
            <person name="Weinstock G."/>
            <person name="Sodergren E."/>
            <person name="Clifton S."/>
            <person name="Fulton L."/>
            <person name="Fulton B."/>
            <person name="Courtney L."/>
            <person name="Fronick C."/>
            <person name="Harrison M."/>
            <person name="Strong C."/>
            <person name="Farmer C."/>
            <person name="Delahaunty K."/>
            <person name="Markovic C."/>
            <person name="Hall O."/>
            <person name="Minx P."/>
            <person name="Tomlinson C."/>
            <person name="Mitreva M."/>
            <person name="Hou S."/>
            <person name="Chen J."/>
            <person name="Wollam A."/>
            <person name="Pepin K.H."/>
            <person name="Johnson M."/>
            <person name="Bhonagiri V."/>
            <person name="Zhang X."/>
            <person name="Suruliraj S."/>
            <person name="Warren W."/>
            <person name="Chinwalla A."/>
            <person name="Mardis E.R."/>
            <person name="Wilson R.K."/>
        </authorList>
    </citation>
    <scope>NUCLEOTIDE SEQUENCE [LARGE SCALE GENOMIC DNA]</scope>
    <source>
        <strain evidence="1 2">YIT 11841</strain>
    </source>
</reference>
<evidence type="ECO:0000313" key="2">
    <source>
        <dbReference type="Proteomes" id="UP000005546"/>
    </source>
</evidence>
<proteinExistence type="predicted"/>
<keyword evidence="2" id="KW-1185">Reference proteome</keyword>
<dbReference type="STRING" id="762982.HMPREF9442_02679"/>
<dbReference type="EMBL" id="AFBR01000076">
    <property type="protein sequence ID" value="EGG51808.1"/>
    <property type="molecule type" value="Genomic_DNA"/>
</dbReference>
<protein>
    <submittedName>
        <fullName evidence="1">Conserved domain protein</fullName>
    </submittedName>
</protein>
<accession>F3QWU7</accession>
<evidence type="ECO:0000313" key="1">
    <source>
        <dbReference type="EMBL" id="EGG51808.1"/>
    </source>
</evidence>
<dbReference type="eggNOG" id="ENOG502ZMZD">
    <property type="taxonomic scope" value="Bacteria"/>
</dbReference>
<sequence length="191" mass="22203">MIDMRNASILLIGVFFALMSCSEKESFKKGIIQLQSHPITLPLDKMRCMWNGKDTLSLHGKINPNFKLVVFLDTVACSSCELKAMYMWNEMLDKTKMYAPELSVYFIFLPLNKDLDSFYFTMRTMSPSLPIYVDTAGVFIRENPHIPREAVYHTFLLDKDNRVVLVGNPSRSEKIEEMFWQIVEEKLGKRE</sequence>
<dbReference type="PROSITE" id="PS51257">
    <property type="entry name" value="PROKAR_LIPOPROTEIN"/>
    <property type="match status" value="1"/>
</dbReference>
<dbReference type="RefSeq" id="WP_008628837.1">
    <property type="nucleotide sequence ID" value="NZ_GL883873.1"/>
</dbReference>
<dbReference type="AlphaFoldDB" id="F3QWU7"/>
<comment type="caution">
    <text evidence="1">The sequence shown here is derived from an EMBL/GenBank/DDBJ whole genome shotgun (WGS) entry which is preliminary data.</text>
</comment>
<name>F3QWU7_9BACT</name>
<dbReference type="HOGENOM" id="CLU_093828_1_0_10"/>
<organism evidence="1 2">
    <name type="scientific">Paraprevotella xylaniphila YIT 11841</name>
    <dbReference type="NCBI Taxonomy" id="762982"/>
    <lineage>
        <taxon>Bacteria</taxon>
        <taxon>Pseudomonadati</taxon>
        <taxon>Bacteroidota</taxon>
        <taxon>Bacteroidia</taxon>
        <taxon>Bacteroidales</taxon>
        <taxon>Prevotellaceae</taxon>
        <taxon>Paraprevotella</taxon>
    </lineage>
</organism>